<dbReference type="GO" id="GO:0019172">
    <property type="term" value="F:glyoxalase III activity"/>
    <property type="evidence" value="ECO:0007669"/>
    <property type="project" value="UniProtKB-EC"/>
</dbReference>
<dbReference type="PANTHER" id="PTHR48094">
    <property type="entry name" value="PROTEIN/NUCLEIC ACID DEGLYCASE DJ-1-RELATED"/>
    <property type="match status" value="1"/>
</dbReference>
<dbReference type="AlphaFoldDB" id="A0A136J0P2"/>
<protein>
    <recommendedName>
        <fullName evidence="1">D-lactate dehydratase</fullName>
        <ecNumber evidence="1">4.2.1.130</ecNumber>
    </recommendedName>
</protein>
<dbReference type="Proteomes" id="UP000070501">
    <property type="component" value="Unassembled WGS sequence"/>
</dbReference>
<evidence type="ECO:0000256" key="1">
    <source>
        <dbReference type="ARBA" id="ARBA00013134"/>
    </source>
</evidence>
<keyword evidence="8" id="KW-1185">Reference proteome</keyword>
<evidence type="ECO:0000256" key="5">
    <source>
        <dbReference type="ARBA" id="ARBA00048082"/>
    </source>
</evidence>
<comment type="catalytic activity">
    <reaction evidence="5">
        <text>methylglyoxal + H2O = (R)-lactate + H(+)</text>
        <dbReference type="Rhea" id="RHEA:27754"/>
        <dbReference type="ChEBI" id="CHEBI:15377"/>
        <dbReference type="ChEBI" id="CHEBI:15378"/>
        <dbReference type="ChEBI" id="CHEBI:16004"/>
        <dbReference type="ChEBI" id="CHEBI:17158"/>
        <dbReference type="EC" id="4.2.1.130"/>
    </reaction>
</comment>
<evidence type="ECO:0000256" key="2">
    <source>
        <dbReference type="ARBA" id="ARBA00023016"/>
    </source>
</evidence>
<dbReference type="OrthoDB" id="543156at2759"/>
<dbReference type="EC" id="4.2.1.130" evidence="1"/>
<dbReference type="PANTHER" id="PTHR48094:SF11">
    <property type="entry name" value="GLUTATHIONE-INDEPENDENT GLYOXALASE HSP31-RELATED"/>
    <property type="match status" value="1"/>
</dbReference>
<dbReference type="InterPro" id="IPR002818">
    <property type="entry name" value="DJ-1/PfpI"/>
</dbReference>
<evidence type="ECO:0000313" key="8">
    <source>
        <dbReference type="Proteomes" id="UP000070501"/>
    </source>
</evidence>
<organism evidence="7 8">
    <name type="scientific">Microdochium bolleyi</name>
    <dbReference type="NCBI Taxonomy" id="196109"/>
    <lineage>
        <taxon>Eukaryota</taxon>
        <taxon>Fungi</taxon>
        <taxon>Dikarya</taxon>
        <taxon>Ascomycota</taxon>
        <taxon>Pezizomycotina</taxon>
        <taxon>Sordariomycetes</taxon>
        <taxon>Xylariomycetidae</taxon>
        <taxon>Xylariales</taxon>
        <taxon>Microdochiaceae</taxon>
        <taxon>Microdochium</taxon>
    </lineage>
</organism>
<feature type="domain" description="DJ-1/PfpI" evidence="6">
    <location>
        <begin position="28"/>
        <end position="227"/>
    </location>
</feature>
<dbReference type="CDD" id="cd03141">
    <property type="entry name" value="GATase1_Hsp31_like"/>
    <property type="match status" value="1"/>
</dbReference>
<proteinExistence type="inferred from homology"/>
<dbReference type="InterPro" id="IPR029062">
    <property type="entry name" value="Class_I_gatase-like"/>
</dbReference>
<comment type="similarity">
    <text evidence="4">Belongs to the peptidase C56 family. HSP31-like subfamily.</text>
</comment>
<dbReference type="FunCoup" id="A0A136J0P2">
    <property type="interactions" value="65"/>
</dbReference>
<name>A0A136J0P2_9PEZI</name>
<gene>
    <name evidence="7" type="ORF">Micbo1qcDRAFT_176391</name>
</gene>
<evidence type="ECO:0000256" key="3">
    <source>
        <dbReference type="ARBA" id="ARBA00023239"/>
    </source>
</evidence>
<accession>A0A136J0P2</accession>
<dbReference type="InParanoid" id="A0A136J0P2"/>
<evidence type="ECO:0000313" key="7">
    <source>
        <dbReference type="EMBL" id="KXJ90619.1"/>
    </source>
</evidence>
<evidence type="ECO:0000259" key="6">
    <source>
        <dbReference type="Pfam" id="PF01965"/>
    </source>
</evidence>
<evidence type="ECO:0000256" key="4">
    <source>
        <dbReference type="ARBA" id="ARBA00038493"/>
    </source>
</evidence>
<reference evidence="8" key="1">
    <citation type="submission" date="2016-02" db="EMBL/GenBank/DDBJ databases">
        <title>Draft genome sequence of Microdochium bolleyi, a fungal endophyte of beachgrass.</title>
        <authorList>
            <consortium name="DOE Joint Genome Institute"/>
            <person name="David A.S."/>
            <person name="May G."/>
            <person name="Haridas S."/>
            <person name="Lim J."/>
            <person name="Wang M."/>
            <person name="Labutti K."/>
            <person name="Lipzen A."/>
            <person name="Barry K."/>
            <person name="Grigoriev I.V."/>
        </authorList>
    </citation>
    <scope>NUCLEOTIDE SEQUENCE [LARGE SCALE GENOMIC DNA]</scope>
    <source>
        <strain evidence="8">J235TASD1</strain>
    </source>
</reference>
<dbReference type="Pfam" id="PF01965">
    <property type="entry name" value="DJ-1_PfpI"/>
    <property type="match status" value="1"/>
</dbReference>
<dbReference type="SUPFAM" id="SSF52317">
    <property type="entry name" value="Class I glutamine amidotransferase-like"/>
    <property type="match status" value="1"/>
</dbReference>
<dbReference type="GO" id="GO:0019243">
    <property type="term" value="P:methylglyoxal catabolic process to D-lactate via S-lactoyl-glutathione"/>
    <property type="evidence" value="ECO:0007669"/>
    <property type="project" value="TreeGrafter"/>
</dbReference>
<keyword evidence="2" id="KW-0346">Stress response</keyword>
<dbReference type="STRING" id="196109.A0A136J0P2"/>
<sequence length="231" mass="24783">MAPKVLVVLTSHNEMGTAGKPTGWYLPEFSHPHDVLTAKGVEIVVASPKGGEAPLDPASVEMFKEDAAAQEFLKTKSSLWKNTSKISEHLGKASEYAALFYPGGHGPMFDLATDKDSIALINEFVDAGKPVSAVCHGPAVFVNVVRPDGKHILEGKEVTGFSNAEEDQVQLSQYMPFMLEDELQKKGAKYTKASEPWGEKVVVQDGGKFITGQNPSSGKKLGEELAKAIGV</sequence>
<dbReference type="EMBL" id="KQ964252">
    <property type="protein sequence ID" value="KXJ90619.1"/>
    <property type="molecule type" value="Genomic_DNA"/>
</dbReference>
<keyword evidence="3" id="KW-0456">Lyase</keyword>
<dbReference type="InterPro" id="IPR050325">
    <property type="entry name" value="Prot/Nucl_acid_deglycase"/>
</dbReference>
<dbReference type="Gene3D" id="3.40.50.880">
    <property type="match status" value="1"/>
</dbReference>
<dbReference type="GO" id="GO:0005737">
    <property type="term" value="C:cytoplasm"/>
    <property type="evidence" value="ECO:0007669"/>
    <property type="project" value="TreeGrafter"/>
</dbReference>